<dbReference type="InterPro" id="IPR050951">
    <property type="entry name" value="Retrovirus_Pol_polyprotein"/>
</dbReference>
<evidence type="ECO:0000256" key="1">
    <source>
        <dbReference type="ARBA" id="ARBA00012493"/>
    </source>
</evidence>
<dbReference type="OrthoDB" id="6380665at2759"/>
<feature type="region of interest" description="Disordered" evidence="3">
    <location>
        <begin position="703"/>
        <end position="767"/>
    </location>
</feature>
<feature type="compositionally biased region" description="Pro residues" evidence="3">
    <location>
        <begin position="807"/>
        <end position="832"/>
    </location>
</feature>
<dbReference type="InterPro" id="IPR001878">
    <property type="entry name" value="Znf_CCHC"/>
</dbReference>
<dbReference type="Pfam" id="PF17921">
    <property type="entry name" value="Integrase_H2C2"/>
    <property type="match status" value="1"/>
</dbReference>
<dbReference type="GO" id="GO:0003964">
    <property type="term" value="F:RNA-directed DNA polymerase activity"/>
    <property type="evidence" value="ECO:0007669"/>
    <property type="project" value="UniProtKB-EC"/>
</dbReference>
<gene>
    <name evidence="5" type="primary">K02A2.6_59</name>
    <name evidence="5" type="ORF">FJT64_022740</name>
</gene>
<dbReference type="InterPro" id="IPR021109">
    <property type="entry name" value="Peptidase_aspartic_dom_sf"/>
</dbReference>
<sequence length="918" mass="99512">MSGDSGPPLPAPFLPHPGTPAVPWRNWEQKFELYLLARCGTSPLPPEQRRALLLCAIGDEAYRVFDTLPPVAKRDGEDDYDVTLRQLREFYTPRTNVIVERSRFRQRAQAPTESTADFVAALRGLARTCQFGQMESELIRDVVVEKTPHQRLRERLLQDRDLTLDKVLSVAETYEDSLREAAAISQPVAAPPVSSVAKVTRKPQQKRQQQQQQSVSSDFCTNCGREDHAPRDAACPARRVTCHSCGKKGHFASWCRGGSGATPARPAQRQHHKAVKELNVLSCAATTGSRLTCTVQVTAGDITQEVPLQVDTGATCSLLSVNRAKELFRGVAFSPSSSRLYGFGQQPLSVLGTLPTTVTYNNQAVPTNFYLVDTNKTEAIMGMDLLQALGVTLHPASHSVYTVAGSAPSELPAIEGYVHRIKLKPDAVPTAYKLRRLPLSVREEVSAELNSLLEAGIIERIDSSQWISPLTVSRKKDGRIRYRPGRSIPVADALSRLPLPDTGAAETDGDEIVALLTDDVSDVITDDDVCAASAADPVMEQLRSVIRTGWPAAARQCTPETRDYFAVRHELQVRQDGVVLRGPDRAVVPAALRSKYLQLAHRAHDGVVRTKQLLRDLAWWPGMSKDAAALVADCPSCHAKDAVLTQQARPAPLQPVELPDRPWSKLGLDIRLALYRATPHCTTGQSPSALLHGRRMRLHLPVTTETPPRDSSLQHRVATQQQRNSRGYDSRQAARPSDLQPGDTVRVRRQGHVPKNQSRFSSPRRIARQLGPATFILSDGTKRNAAHLARIPDAAPTDSAPPSTDGPEPPPPPPPADPAPPSSGEPQPPSPQPTASTAPPTAPTESARPSDVADVALPAATGAARDRSPGGPRPPQRAPVGGTPRRNEPTAIPGRAADSGRYCRQRPGVGADGAASSH</sequence>
<dbReference type="FunFam" id="1.10.340.70:FF:000004">
    <property type="entry name" value="Retrovirus-related Pol polyprotein from transposon 297-like Protein"/>
    <property type="match status" value="1"/>
</dbReference>
<dbReference type="InterPro" id="IPR036875">
    <property type="entry name" value="Znf_CCHC_sf"/>
</dbReference>
<dbReference type="SUPFAM" id="SSF56672">
    <property type="entry name" value="DNA/RNA polymerases"/>
    <property type="match status" value="1"/>
</dbReference>
<evidence type="ECO:0000256" key="2">
    <source>
        <dbReference type="PROSITE-ProRule" id="PRU00047"/>
    </source>
</evidence>
<organism evidence="5 6">
    <name type="scientific">Amphibalanus amphitrite</name>
    <name type="common">Striped barnacle</name>
    <name type="synonym">Balanus amphitrite</name>
    <dbReference type="NCBI Taxonomy" id="1232801"/>
    <lineage>
        <taxon>Eukaryota</taxon>
        <taxon>Metazoa</taxon>
        <taxon>Ecdysozoa</taxon>
        <taxon>Arthropoda</taxon>
        <taxon>Crustacea</taxon>
        <taxon>Multicrustacea</taxon>
        <taxon>Cirripedia</taxon>
        <taxon>Thoracica</taxon>
        <taxon>Thoracicalcarea</taxon>
        <taxon>Balanomorpha</taxon>
        <taxon>Balanoidea</taxon>
        <taxon>Balanidae</taxon>
        <taxon>Amphibalaninae</taxon>
        <taxon>Amphibalanus</taxon>
    </lineage>
</organism>
<evidence type="ECO:0000259" key="4">
    <source>
        <dbReference type="PROSITE" id="PS50158"/>
    </source>
</evidence>
<accession>A0A6A4WG21</accession>
<dbReference type="Gene3D" id="2.40.70.10">
    <property type="entry name" value="Acid Proteases"/>
    <property type="match status" value="1"/>
</dbReference>
<feature type="domain" description="CCHC-type" evidence="4">
    <location>
        <begin position="242"/>
        <end position="256"/>
    </location>
</feature>
<dbReference type="AlphaFoldDB" id="A0A6A4WG21"/>
<feature type="region of interest" description="Disordered" evidence="3">
    <location>
        <begin position="793"/>
        <end position="918"/>
    </location>
</feature>
<dbReference type="Gene3D" id="3.10.10.10">
    <property type="entry name" value="HIV Type 1 Reverse Transcriptase, subunit A, domain 1"/>
    <property type="match status" value="1"/>
</dbReference>
<dbReference type="Gene3D" id="1.10.340.70">
    <property type="match status" value="1"/>
</dbReference>
<keyword evidence="2" id="KW-0862">Zinc</keyword>
<dbReference type="Gene3D" id="4.10.60.10">
    <property type="entry name" value="Zinc finger, CCHC-type"/>
    <property type="match status" value="1"/>
</dbReference>
<keyword evidence="6" id="KW-1185">Reference proteome</keyword>
<reference evidence="5 6" key="1">
    <citation type="submission" date="2019-07" db="EMBL/GenBank/DDBJ databases">
        <title>Draft genome assembly of a fouling barnacle, Amphibalanus amphitrite (Darwin, 1854): The first reference genome for Thecostraca.</title>
        <authorList>
            <person name="Kim W."/>
        </authorList>
    </citation>
    <scope>NUCLEOTIDE SEQUENCE [LARGE SCALE GENOMIC DNA]</scope>
    <source>
        <strain evidence="5">SNU_AA5</strain>
        <tissue evidence="5">Soma without cirri and trophi</tissue>
    </source>
</reference>
<feature type="compositionally biased region" description="Low complexity" evidence="3">
    <location>
        <begin position="187"/>
        <end position="197"/>
    </location>
</feature>
<protein>
    <recommendedName>
        <fullName evidence="1">RNA-directed DNA polymerase</fullName>
        <ecNumber evidence="1">2.7.7.49</ecNumber>
    </recommendedName>
</protein>
<feature type="compositionally biased region" description="Polar residues" evidence="3">
    <location>
        <begin position="717"/>
        <end position="727"/>
    </location>
</feature>
<dbReference type="GO" id="GO:0008270">
    <property type="term" value="F:zinc ion binding"/>
    <property type="evidence" value="ECO:0007669"/>
    <property type="project" value="UniProtKB-KW"/>
</dbReference>
<evidence type="ECO:0000313" key="5">
    <source>
        <dbReference type="EMBL" id="KAF0305675.1"/>
    </source>
</evidence>
<dbReference type="Proteomes" id="UP000440578">
    <property type="component" value="Unassembled WGS sequence"/>
</dbReference>
<dbReference type="InterPro" id="IPR041588">
    <property type="entry name" value="Integrase_H2C2"/>
</dbReference>
<feature type="compositionally biased region" description="Low complexity" evidence="3">
    <location>
        <begin position="793"/>
        <end position="806"/>
    </location>
</feature>
<feature type="compositionally biased region" description="Low complexity" evidence="3">
    <location>
        <begin position="833"/>
        <end position="850"/>
    </location>
</feature>
<evidence type="ECO:0000313" key="6">
    <source>
        <dbReference type="Proteomes" id="UP000440578"/>
    </source>
</evidence>
<dbReference type="InterPro" id="IPR043502">
    <property type="entry name" value="DNA/RNA_pol_sf"/>
</dbReference>
<dbReference type="SUPFAM" id="SSF57756">
    <property type="entry name" value="Retrovirus zinc finger-like domains"/>
    <property type="match status" value="1"/>
</dbReference>
<keyword evidence="2" id="KW-0479">Metal-binding</keyword>
<comment type="caution">
    <text evidence="5">The sequence shown here is derived from an EMBL/GenBank/DDBJ whole genome shotgun (WGS) entry which is preliminary data.</text>
</comment>
<keyword evidence="2" id="KW-0863">Zinc-finger</keyword>
<proteinExistence type="predicted"/>
<name>A0A6A4WG21_AMPAM</name>
<dbReference type="PANTHER" id="PTHR37984:SF15">
    <property type="entry name" value="INTEGRASE CATALYTIC DOMAIN-CONTAINING PROTEIN"/>
    <property type="match status" value="1"/>
</dbReference>
<feature type="region of interest" description="Disordered" evidence="3">
    <location>
        <begin position="187"/>
        <end position="213"/>
    </location>
</feature>
<dbReference type="PANTHER" id="PTHR37984">
    <property type="entry name" value="PROTEIN CBG26694"/>
    <property type="match status" value="1"/>
</dbReference>
<evidence type="ECO:0000256" key="3">
    <source>
        <dbReference type="SAM" id="MobiDB-lite"/>
    </source>
</evidence>
<dbReference type="PROSITE" id="PS50158">
    <property type="entry name" value="ZF_CCHC"/>
    <property type="match status" value="1"/>
</dbReference>
<dbReference type="EC" id="2.7.7.49" evidence="1"/>
<dbReference type="SUPFAM" id="SSF50630">
    <property type="entry name" value="Acid proteases"/>
    <property type="match status" value="1"/>
</dbReference>
<dbReference type="GO" id="GO:0003676">
    <property type="term" value="F:nucleic acid binding"/>
    <property type="evidence" value="ECO:0007669"/>
    <property type="project" value="InterPro"/>
</dbReference>
<dbReference type="EMBL" id="VIIS01000733">
    <property type="protein sequence ID" value="KAF0305675.1"/>
    <property type="molecule type" value="Genomic_DNA"/>
</dbReference>